<organism evidence="1 2">
    <name type="scientific">Eiseniibacteriota bacterium</name>
    <dbReference type="NCBI Taxonomy" id="2212470"/>
    <lineage>
        <taxon>Bacteria</taxon>
        <taxon>Candidatus Eiseniibacteriota</taxon>
    </lineage>
</organism>
<sequence>MTSGTFRRLWSRRSARGAAAAGLVLLLAAAGCLFQPRTPEKPGDGPQIVWVPPVTLGNALGNMKRALESKQFFNYGRSFDAGGFEMVLDQGDEAELGQNEFEEWSASAEEQRMAGILASTAATVTVHWAPRDSIQESADVRWYDDLSYRLSFRGPLGAVEYSGLVDLYFRDDGTGQWYIIRWEDRRDGSSNRTWGWLRARNAVEF</sequence>
<evidence type="ECO:0008006" key="3">
    <source>
        <dbReference type="Google" id="ProtNLM"/>
    </source>
</evidence>
<proteinExistence type="predicted"/>
<name>A0A937X677_UNCEI</name>
<protein>
    <recommendedName>
        <fullName evidence="3">Lipoprotein</fullName>
    </recommendedName>
</protein>
<evidence type="ECO:0000313" key="2">
    <source>
        <dbReference type="Proteomes" id="UP000748308"/>
    </source>
</evidence>
<dbReference type="Proteomes" id="UP000748308">
    <property type="component" value="Unassembled WGS sequence"/>
</dbReference>
<reference evidence="1" key="1">
    <citation type="submission" date="2019-03" db="EMBL/GenBank/DDBJ databases">
        <title>Lake Tanganyika Metagenome-Assembled Genomes (MAGs).</title>
        <authorList>
            <person name="Tran P."/>
        </authorList>
    </citation>
    <scope>NUCLEOTIDE SEQUENCE</scope>
    <source>
        <strain evidence="1">M_DeepCast_400m_m2_100</strain>
    </source>
</reference>
<comment type="caution">
    <text evidence="1">The sequence shown here is derived from an EMBL/GenBank/DDBJ whole genome shotgun (WGS) entry which is preliminary data.</text>
</comment>
<dbReference type="AlphaFoldDB" id="A0A937X677"/>
<accession>A0A937X677</accession>
<gene>
    <name evidence="1" type="ORF">FJY75_00515</name>
</gene>
<dbReference type="PROSITE" id="PS51257">
    <property type="entry name" value="PROKAR_LIPOPROTEIN"/>
    <property type="match status" value="1"/>
</dbReference>
<evidence type="ECO:0000313" key="1">
    <source>
        <dbReference type="EMBL" id="MBM3316310.1"/>
    </source>
</evidence>
<dbReference type="EMBL" id="VGIY01000005">
    <property type="protein sequence ID" value="MBM3316310.1"/>
    <property type="molecule type" value="Genomic_DNA"/>
</dbReference>